<keyword evidence="3" id="KW-1185">Reference proteome</keyword>
<gene>
    <name evidence="2" type="ORF">OE88DRAFT_1127666</name>
</gene>
<evidence type="ECO:0000256" key="1">
    <source>
        <dbReference type="SAM" id="Phobius"/>
    </source>
</evidence>
<reference evidence="2 3" key="1">
    <citation type="journal article" date="2019" name="Nat. Ecol. Evol.">
        <title>Megaphylogeny resolves global patterns of mushroom evolution.</title>
        <authorList>
            <person name="Varga T."/>
            <person name="Krizsan K."/>
            <person name="Foldi C."/>
            <person name="Dima B."/>
            <person name="Sanchez-Garcia M."/>
            <person name="Sanchez-Ramirez S."/>
            <person name="Szollosi G.J."/>
            <person name="Szarkandi J.G."/>
            <person name="Papp V."/>
            <person name="Albert L."/>
            <person name="Andreopoulos W."/>
            <person name="Angelini C."/>
            <person name="Antonin V."/>
            <person name="Barry K.W."/>
            <person name="Bougher N.L."/>
            <person name="Buchanan P."/>
            <person name="Buyck B."/>
            <person name="Bense V."/>
            <person name="Catcheside P."/>
            <person name="Chovatia M."/>
            <person name="Cooper J."/>
            <person name="Damon W."/>
            <person name="Desjardin D."/>
            <person name="Finy P."/>
            <person name="Geml J."/>
            <person name="Haridas S."/>
            <person name="Hughes K."/>
            <person name="Justo A."/>
            <person name="Karasinski D."/>
            <person name="Kautmanova I."/>
            <person name="Kiss B."/>
            <person name="Kocsube S."/>
            <person name="Kotiranta H."/>
            <person name="LaButti K.M."/>
            <person name="Lechner B.E."/>
            <person name="Liimatainen K."/>
            <person name="Lipzen A."/>
            <person name="Lukacs Z."/>
            <person name="Mihaltcheva S."/>
            <person name="Morgado L.N."/>
            <person name="Niskanen T."/>
            <person name="Noordeloos M.E."/>
            <person name="Ohm R.A."/>
            <person name="Ortiz-Santana B."/>
            <person name="Ovrebo C."/>
            <person name="Racz N."/>
            <person name="Riley R."/>
            <person name="Savchenko A."/>
            <person name="Shiryaev A."/>
            <person name="Soop K."/>
            <person name="Spirin V."/>
            <person name="Szebenyi C."/>
            <person name="Tomsovsky M."/>
            <person name="Tulloss R.E."/>
            <person name="Uehling J."/>
            <person name="Grigoriev I.V."/>
            <person name="Vagvolgyi C."/>
            <person name="Papp T."/>
            <person name="Martin F.M."/>
            <person name="Miettinen O."/>
            <person name="Hibbett D.S."/>
            <person name="Nagy L.G."/>
        </authorList>
    </citation>
    <scope>NUCLEOTIDE SEQUENCE [LARGE SCALE GENOMIC DNA]</scope>
    <source>
        <strain evidence="2 3">OMC1185</strain>
    </source>
</reference>
<feature type="transmembrane region" description="Helical" evidence="1">
    <location>
        <begin position="92"/>
        <end position="117"/>
    </location>
</feature>
<keyword evidence="1" id="KW-0472">Membrane</keyword>
<feature type="transmembrane region" description="Helical" evidence="1">
    <location>
        <begin position="48"/>
        <end position="72"/>
    </location>
</feature>
<protein>
    <submittedName>
        <fullName evidence="2">Uncharacterized protein</fullName>
    </submittedName>
</protein>
<sequence>MPTLNWNQQSMVYLFVTSLLYGAYTMIFGACMYALIFRQEASPLRRRLLLVTTALFLLCTVWMILTFWGGFITTDLNPDGSTRGDPTLVNNALLLSLAGLILDAITPVSFLISDGLLIWRCFVLWNRRLLVILSSVIFAATATACGIAMVVFDAKIYWIAAHAAAGSGNEGPPQYKLNSQYNAASAGLYISSCITNVVTSGLIALRIWRATRDIGKRNSRYLRTAWLVLESGALYSVCLLMLAILCLLQKSTDTGALALAYNVVDAITQQIVGIIPTVIILLVSLRETSDQTIEYSDRPNSAFMRKGQLAPIRFARPPARAHVTDANGERHTIELQTRSIFIT</sequence>
<feature type="transmembrane region" description="Helical" evidence="1">
    <location>
        <begin position="129"/>
        <end position="152"/>
    </location>
</feature>
<dbReference type="AlphaFoldDB" id="A0A5C3NJV5"/>
<dbReference type="OrthoDB" id="3174319at2759"/>
<proteinExistence type="predicted"/>
<feature type="transmembrane region" description="Helical" evidence="1">
    <location>
        <begin position="186"/>
        <end position="205"/>
    </location>
</feature>
<keyword evidence="1" id="KW-0812">Transmembrane</keyword>
<feature type="transmembrane region" description="Helical" evidence="1">
    <location>
        <begin position="12"/>
        <end position="36"/>
    </location>
</feature>
<feature type="transmembrane region" description="Helical" evidence="1">
    <location>
        <begin position="226"/>
        <end position="247"/>
    </location>
</feature>
<evidence type="ECO:0000313" key="3">
    <source>
        <dbReference type="Proteomes" id="UP000305948"/>
    </source>
</evidence>
<organism evidence="2 3">
    <name type="scientific">Heliocybe sulcata</name>
    <dbReference type="NCBI Taxonomy" id="5364"/>
    <lineage>
        <taxon>Eukaryota</taxon>
        <taxon>Fungi</taxon>
        <taxon>Dikarya</taxon>
        <taxon>Basidiomycota</taxon>
        <taxon>Agaricomycotina</taxon>
        <taxon>Agaricomycetes</taxon>
        <taxon>Gloeophyllales</taxon>
        <taxon>Gloeophyllaceae</taxon>
        <taxon>Heliocybe</taxon>
    </lineage>
</organism>
<evidence type="ECO:0000313" key="2">
    <source>
        <dbReference type="EMBL" id="TFK53881.1"/>
    </source>
</evidence>
<name>A0A5C3NJV5_9AGAM</name>
<keyword evidence="1" id="KW-1133">Transmembrane helix</keyword>
<accession>A0A5C3NJV5</accession>
<dbReference type="Proteomes" id="UP000305948">
    <property type="component" value="Unassembled WGS sequence"/>
</dbReference>
<dbReference type="EMBL" id="ML213506">
    <property type="protein sequence ID" value="TFK53881.1"/>
    <property type="molecule type" value="Genomic_DNA"/>
</dbReference>
<feature type="transmembrane region" description="Helical" evidence="1">
    <location>
        <begin position="267"/>
        <end position="285"/>
    </location>
</feature>